<evidence type="ECO:0000256" key="1">
    <source>
        <dbReference type="ARBA" id="ARBA00001974"/>
    </source>
</evidence>
<dbReference type="InterPro" id="IPR012132">
    <property type="entry name" value="GMC_OxRdtase"/>
</dbReference>
<name>A0AAD7ASV1_9AGAR</name>
<gene>
    <name evidence="8" type="ORF">DFH08DRAFT_190217</name>
</gene>
<dbReference type="Pfam" id="PF05199">
    <property type="entry name" value="GMC_oxred_C"/>
    <property type="match status" value="1"/>
</dbReference>
<keyword evidence="4 5" id="KW-0274">FAD</keyword>
<comment type="similarity">
    <text evidence="2">Belongs to the GMC oxidoreductase family.</text>
</comment>
<dbReference type="EMBL" id="JARIHO010000002">
    <property type="protein sequence ID" value="KAJ7367332.1"/>
    <property type="molecule type" value="Genomic_DNA"/>
</dbReference>
<organism evidence="8 9">
    <name type="scientific">Mycena albidolilacea</name>
    <dbReference type="NCBI Taxonomy" id="1033008"/>
    <lineage>
        <taxon>Eukaryota</taxon>
        <taxon>Fungi</taxon>
        <taxon>Dikarya</taxon>
        <taxon>Basidiomycota</taxon>
        <taxon>Agaricomycotina</taxon>
        <taxon>Agaricomycetes</taxon>
        <taxon>Agaricomycetidae</taxon>
        <taxon>Agaricales</taxon>
        <taxon>Marasmiineae</taxon>
        <taxon>Mycenaceae</taxon>
        <taxon>Mycena</taxon>
    </lineage>
</organism>
<evidence type="ECO:0000313" key="9">
    <source>
        <dbReference type="Proteomes" id="UP001218218"/>
    </source>
</evidence>
<dbReference type="Gene3D" id="3.30.560.10">
    <property type="entry name" value="Glucose Oxidase, domain 3"/>
    <property type="match status" value="1"/>
</dbReference>
<dbReference type="InterPro" id="IPR000172">
    <property type="entry name" value="GMC_OxRdtase_N"/>
</dbReference>
<feature type="chain" id="PRO_5042064638" evidence="6">
    <location>
        <begin position="29"/>
        <end position="600"/>
    </location>
</feature>
<accession>A0AAD7ASV1</accession>
<proteinExistence type="inferred from homology"/>
<feature type="binding site" evidence="5">
    <location>
        <begin position="130"/>
        <end position="133"/>
    </location>
    <ligand>
        <name>FAD</name>
        <dbReference type="ChEBI" id="CHEBI:57692"/>
    </ligand>
</feature>
<dbReference type="PIRSF" id="PIRSF000137">
    <property type="entry name" value="Alcohol_oxidase"/>
    <property type="match status" value="1"/>
</dbReference>
<evidence type="ECO:0000256" key="2">
    <source>
        <dbReference type="ARBA" id="ARBA00010790"/>
    </source>
</evidence>
<dbReference type="SUPFAM" id="SSF54373">
    <property type="entry name" value="FAD-linked reductases, C-terminal domain"/>
    <property type="match status" value="1"/>
</dbReference>
<dbReference type="GO" id="GO:0016614">
    <property type="term" value="F:oxidoreductase activity, acting on CH-OH group of donors"/>
    <property type="evidence" value="ECO:0007669"/>
    <property type="project" value="InterPro"/>
</dbReference>
<keyword evidence="6" id="KW-0732">Signal</keyword>
<dbReference type="PROSITE" id="PS00624">
    <property type="entry name" value="GMC_OXRED_2"/>
    <property type="match status" value="1"/>
</dbReference>
<evidence type="ECO:0000256" key="4">
    <source>
        <dbReference type="ARBA" id="ARBA00022827"/>
    </source>
</evidence>
<evidence type="ECO:0000256" key="3">
    <source>
        <dbReference type="ARBA" id="ARBA00022630"/>
    </source>
</evidence>
<dbReference type="Pfam" id="PF00732">
    <property type="entry name" value="GMC_oxred_N"/>
    <property type="match status" value="1"/>
</dbReference>
<sequence>MACTSPGLCSAMFTRALVTLAYLVPCFCKIYENVADLPGLSYDFVIVGGGAAGNVVANRLTENPKFSVLVLEAGLSNEGVIDSIVPFFDADLLAQPIYDWNYTTVPQPGLNGRNIAIQRAFMLGGCTSHNFMVYTRGSAEDYDRFAAVTGDPGWSWDRLLPYFFKNEKWTEPADHHDTQGQFNRTVHSTKGINSVSLAGFQWPIFSQHVIEATRELPEEWPFNLDTNSGNPLGVGWLQSTIGGGKRSSSATSYLGPQFIRRKNLHVLLHAQATKLVNPSHIGGKVAFGGVQFSQDGVLFTAKAAKEIILSAGAVGTPSILLHSGIGDRTTLTSLGIKSLIHLPSVGRNASDQPTFNAAQWLVNSTQTLDSIYQNTTLFNEAYGEWNRTHTGLFATQGGPTHLAWLRLDPESFAANNFTDPSAGPNSPHFQVIFIPLGFQATGNGITAGIIVVNPVSRGSVTINSSNPLDSPIVDFGFLQSEIDLFVIRQAVPKLLQFFKASTWKNYLIAPVLDLENLSDDALDELIRNSAGSISHFVGTAAMSARNASYGVVDPDLLIKGAKGLRIIDASVFPFVPSANTQAGTYVIAERGADLVKASWE</sequence>
<dbReference type="InterPro" id="IPR007867">
    <property type="entry name" value="GMC_OxRtase_C"/>
</dbReference>
<evidence type="ECO:0000259" key="7">
    <source>
        <dbReference type="PROSITE" id="PS00624"/>
    </source>
</evidence>
<protein>
    <submittedName>
        <fullName evidence="8">Aryl-alcohol oxidase</fullName>
    </submittedName>
</protein>
<evidence type="ECO:0000313" key="8">
    <source>
        <dbReference type="EMBL" id="KAJ7367332.1"/>
    </source>
</evidence>
<dbReference type="PANTHER" id="PTHR11552:SF147">
    <property type="entry name" value="CHOLINE DEHYDROGENASE, MITOCHONDRIAL"/>
    <property type="match status" value="1"/>
</dbReference>
<feature type="signal peptide" evidence="6">
    <location>
        <begin position="1"/>
        <end position="28"/>
    </location>
</feature>
<evidence type="ECO:0000256" key="5">
    <source>
        <dbReference type="PIRSR" id="PIRSR000137-2"/>
    </source>
</evidence>
<dbReference type="InterPro" id="IPR036188">
    <property type="entry name" value="FAD/NAD-bd_sf"/>
</dbReference>
<keyword evidence="9" id="KW-1185">Reference proteome</keyword>
<dbReference type="Gene3D" id="3.50.50.60">
    <property type="entry name" value="FAD/NAD(P)-binding domain"/>
    <property type="match status" value="1"/>
</dbReference>
<dbReference type="SUPFAM" id="SSF51905">
    <property type="entry name" value="FAD/NAD(P)-binding domain"/>
    <property type="match status" value="1"/>
</dbReference>
<feature type="domain" description="Glucose-methanol-choline oxidoreductase N-terminal" evidence="7">
    <location>
        <begin position="312"/>
        <end position="326"/>
    </location>
</feature>
<comment type="cofactor">
    <cofactor evidence="1 5">
        <name>FAD</name>
        <dbReference type="ChEBI" id="CHEBI:57692"/>
    </cofactor>
</comment>
<evidence type="ECO:0000256" key="6">
    <source>
        <dbReference type="SAM" id="SignalP"/>
    </source>
</evidence>
<dbReference type="Proteomes" id="UP001218218">
    <property type="component" value="Unassembled WGS sequence"/>
</dbReference>
<dbReference type="GO" id="GO:0050660">
    <property type="term" value="F:flavin adenine dinucleotide binding"/>
    <property type="evidence" value="ECO:0007669"/>
    <property type="project" value="InterPro"/>
</dbReference>
<dbReference type="AlphaFoldDB" id="A0AAD7ASV1"/>
<dbReference type="PANTHER" id="PTHR11552">
    <property type="entry name" value="GLUCOSE-METHANOL-CHOLINE GMC OXIDOREDUCTASE"/>
    <property type="match status" value="1"/>
</dbReference>
<comment type="caution">
    <text evidence="8">The sequence shown here is derived from an EMBL/GenBank/DDBJ whole genome shotgun (WGS) entry which is preliminary data.</text>
</comment>
<keyword evidence="3" id="KW-0285">Flavoprotein</keyword>
<reference evidence="8" key="1">
    <citation type="submission" date="2023-03" db="EMBL/GenBank/DDBJ databases">
        <title>Massive genome expansion in bonnet fungi (Mycena s.s.) driven by repeated elements and novel gene families across ecological guilds.</title>
        <authorList>
            <consortium name="Lawrence Berkeley National Laboratory"/>
            <person name="Harder C.B."/>
            <person name="Miyauchi S."/>
            <person name="Viragh M."/>
            <person name="Kuo A."/>
            <person name="Thoen E."/>
            <person name="Andreopoulos B."/>
            <person name="Lu D."/>
            <person name="Skrede I."/>
            <person name="Drula E."/>
            <person name="Henrissat B."/>
            <person name="Morin E."/>
            <person name="Kohler A."/>
            <person name="Barry K."/>
            <person name="LaButti K."/>
            <person name="Morin E."/>
            <person name="Salamov A."/>
            <person name="Lipzen A."/>
            <person name="Mereny Z."/>
            <person name="Hegedus B."/>
            <person name="Baldrian P."/>
            <person name="Stursova M."/>
            <person name="Weitz H."/>
            <person name="Taylor A."/>
            <person name="Grigoriev I.V."/>
            <person name="Nagy L.G."/>
            <person name="Martin F."/>
            <person name="Kauserud H."/>
        </authorList>
    </citation>
    <scope>NUCLEOTIDE SEQUENCE</scope>
    <source>
        <strain evidence="8">CBHHK002</strain>
    </source>
</reference>